<evidence type="ECO:0000256" key="1">
    <source>
        <dbReference type="SAM" id="MobiDB-lite"/>
    </source>
</evidence>
<feature type="compositionally biased region" description="Basic and acidic residues" evidence="1">
    <location>
        <begin position="21"/>
        <end position="32"/>
    </location>
</feature>
<dbReference type="Proteomes" id="UP000886595">
    <property type="component" value="Unassembled WGS sequence"/>
</dbReference>
<feature type="compositionally biased region" description="Polar residues" evidence="1">
    <location>
        <begin position="40"/>
        <end position="59"/>
    </location>
</feature>
<dbReference type="AlphaFoldDB" id="A0A8X7VBB9"/>
<accession>A0A8X7VBB9</accession>
<reference evidence="2 3" key="1">
    <citation type="submission" date="2020-02" db="EMBL/GenBank/DDBJ databases">
        <authorList>
            <person name="Ma Q."/>
            <person name="Huang Y."/>
            <person name="Song X."/>
            <person name="Pei D."/>
        </authorList>
    </citation>
    <scope>NUCLEOTIDE SEQUENCE [LARGE SCALE GENOMIC DNA]</scope>
    <source>
        <strain evidence="2">Sxm20200214</strain>
        <tissue evidence="2">Leaf</tissue>
    </source>
</reference>
<protein>
    <submittedName>
        <fullName evidence="2">Uncharacterized protein</fullName>
    </submittedName>
</protein>
<dbReference type="EMBL" id="JAAMPC010000006">
    <property type="protein sequence ID" value="KAG2308178.1"/>
    <property type="molecule type" value="Genomic_DNA"/>
</dbReference>
<gene>
    <name evidence="2" type="ORF">Bca52824_027926</name>
</gene>
<dbReference type="OrthoDB" id="639110at2759"/>
<evidence type="ECO:0000313" key="2">
    <source>
        <dbReference type="EMBL" id="KAG2308178.1"/>
    </source>
</evidence>
<proteinExistence type="predicted"/>
<sequence>MKIKTNSKIPKKPKGKQQSRAVEDGECSKISKESTSSTTLEQQPVVTAAPMNSQKLYWG</sequence>
<comment type="caution">
    <text evidence="2">The sequence shown here is derived from an EMBL/GenBank/DDBJ whole genome shotgun (WGS) entry which is preliminary data.</text>
</comment>
<feature type="region of interest" description="Disordered" evidence="1">
    <location>
        <begin position="1"/>
        <end position="59"/>
    </location>
</feature>
<name>A0A8X7VBB9_BRACI</name>
<keyword evidence="3" id="KW-1185">Reference proteome</keyword>
<feature type="compositionally biased region" description="Basic residues" evidence="1">
    <location>
        <begin position="1"/>
        <end position="17"/>
    </location>
</feature>
<evidence type="ECO:0000313" key="3">
    <source>
        <dbReference type="Proteomes" id="UP000886595"/>
    </source>
</evidence>
<organism evidence="2 3">
    <name type="scientific">Brassica carinata</name>
    <name type="common">Ethiopian mustard</name>
    <name type="synonym">Abyssinian cabbage</name>
    <dbReference type="NCBI Taxonomy" id="52824"/>
    <lineage>
        <taxon>Eukaryota</taxon>
        <taxon>Viridiplantae</taxon>
        <taxon>Streptophyta</taxon>
        <taxon>Embryophyta</taxon>
        <taxon>Tracheophyta</taxon>
        <taxon>Spermatophyta</taxon>
        <taxon>Magnoliopsida</taxon>
        <taxon>eudicotyledons</taxon>
        <taxon>Gunneridae</taxon>
        <taxon>Pentapetalae</taxon>
        <taxon>rosids</taxon>
        <taxon>malvids</taxon>
        <taxon>Brassicales</taxon>
        <taxon>Brassicaceae</taxon>
        <taxon>Brassiceae</taxon>
        <taxon>Brassica</taxon>
    </lineage>
</organism>